<accession>A0AB39AI03</accession>
<gene>
    <name evidence="1" type="ORF">ABKQ52_69</name>
</gene>
<protein>
    <submittedName>
        <fullName evidence="1">Uncharacterized protein</fullName>
    </submittedName>
</protein>
<name>A0AB39AI03_9VIRU</name>
<reference evidence="1" key="1">
    <citation type="submission" date="2024-06" db="EMBL/GenBank/DDBJ databases">
        <authorList>
            <person name="Peters D.L."/>
        </authorList>
    </citation>
    <scope>NUCLEOTIDE SEQUENCE</scope>
</reference>
<reference evidence="1" key="2">
    <citation type="submission" date="2024-08" db="EMBL/GenBank/DDBJ databases">
        <title>Characterization of Pseudomonas aeruginosa phages for therapeutic use.</title>
        <authorList>
            <person name="Nour El-Din H."/>
        </authorList>
    </citation>
    <scope>NUCLEOTIDE SEQUENCE</scope>
</reference>
<dbReference type="EMBL" id="PP916318">
    <property type="protein sequence ID" value="XDG30347.1"/>
    <property type="molecule type" value="Genomic_DNA"/>
</dbReference>
<organism evidence="1">
    <name type="scientific">Pseudomonas phage vB_PaeP_HTN1</name>
    <dbReference type="NCBI Taxonomy" id="3236646"/>
    <lineage>
        <taxon>Viruses</taxon>
    </lineage>
</organism>
<sequence length="79" mass="8681">MDIKVHTRPVVRVDSLSKSDTFHLLGVIYQVCNLWDDRLVYKGNPGDVLAINLATGNILAVLGNTLVVPVTAELNCYEV</sequence>
<evidence type="ECO:0000313" key="1">
    <source>
        <dbReference type="EMBL" id="XDG30347.1"/>
    </source>
</evidence>
<proteinExistence type="predicted"/>